<dbReference type="InterPro" id="IPR016181">
    <property type="entry name" value="Acyl_CoA_acyltransferase"/>
</dbReference>
<dbReference type="GO" id="GO:0016747">
    <property type="term" value="F:acyltransferase activity, transferring groups other than amino-acyl groups"/>
    <property type="evidence" value="ECO:0007669"/>
    <property type="project" value="InterPro"/>
</dbReference>
<keyword evidence="2" id="KW-0689">Ribosomal protein</keyword>
<sequence>MPEFRIRPATLADAPALGRVHRACWLETYVGVLSERFLAAASTASLTEEWARMLAAGSADATVPGSIIIVAELDDPAGEGELLGFARSAPSDDPEAPRPTKLDSLYARASTHGSGLGPRLLDIVLGDRPAYAWIVTANERARRFYEKQGFALDGLGHPYGPWDDAHCSRMVR</sequence>
<keyword evidence="3" id="KW-1185">Reference proteome</keyword>
<evidence type="ECO:0000313" key="2">
    <source>
        <dbReference type="EMBL" id="MBA8848792.1"/>
    </source>
</evidence>
<comment type="caution">
    <text evidence="2">The sequence shown here is derived from an EMBL/GenBank/DDBJ whole genome shotgun (WGS) entry which is preliminary data.</text>
</comment>
<dbReference type="EMBL" id="JACGWX010000007">
    <property type="protein sequence ID" value="MBA8848792.1"/>
    <property type="molecule type" value="Genomic_DNA"/>
</dbReference>
<evidence type="ECO:0000313" key="3">
    <source>
        <dbReference type="Proteomes" id="UP000585905"/>
    </source>
</evidence>
<dbReference type="InterPro" id="IPR000182">
    <property type="entry name" value="GNAT_dom"/>
</dbReference>
<reference evidence="2 3" key="1">
    <citation type="submission" date="2020-07" db="EMBL/GenBank/DDBJ databases">
        <title>Sequencing the genomes of 1000 actinobacteria strains.</title>
        <authorList>
            <person name="Klenk H.-P."/>
        </authorList>
    </citation>
    <scope>NUCLEOTIDE SEQUENCE [LARGE SCALE GENOMIC DNA]</scope>
    <source>
        <strain evidence="2 3">DSM 19663</strain>
    </source>
</reference>
<gene>
    <name evidence="2" type="ORF">FHX53_002406</name>
</gene>
<accession>A0A839EEH0</accession>
<dbReference type="GO" id="GO:0005840">
    <property type="term" value="C:ribosome"/>
    <property type="evidence" value="ECO:0007669"/>
    <property type="project" value="UniProtKB-KW"/>
</dbReference>
<dbReference type="Proteomes" id="UP000585905">
    <property type="component" value="Unassembled WGS sequence"/>
</dbReference>
<feature type="domain" description="N-acetyltransferase" evidence="1">
    <location>
        <begin position="4"/>
        <end position="172"/>
    </location>
</feature>
<dbReference type="SUPFAM" id="SSF55729">
    <property type="entry name" value="Acyl-CoA N-acyltransferases (Nat)"/>
    <property type="match status" value="1"/>
</dbReference>
<dbReference type="PROSITE" id="PS51186">
    <property type="entry name" value="GNAT"/>
    <property type="match status" value="1"/>
</dbReference>
<name>A0A839EEH0_9MICO</name>
<keyword evidence="2" id="KW-0687">Ribonucleoprotein</keyword>
<dbReference type="AlphaFoldDB" id="A0A839EEH0"/>
<dbReference type="Pfam" id="PF13508">
    <property type="entry name" value="Acetyltransf_7"/>
    <property type="match status" value="1"/>
</dbReference>
<organism evidence="2 3">
    <name type="scientific">Microcella alkalica</name>
    <dbReference type="NCBI Taxonomy" id="355930"/>
    <lineage>
        <taxon>Bacteria</taxon>
        <taxon>Bacillati</taxon>
        <taxon>Actinomycetota</taxon>
        <taxon>Actinomycetes</taxon>
        <taxon>Micrococcales</taxon>
        <taxon>Microbacteriaceae</taxon>
        <taxon>Microcella</taxon>
    </lineage>
</organism>
<protein>
    <submittedName>
        <fullName evidence="2">Ribosomal protein S18 acetylase RimI-like enzyme</fullName>
    </submittedName>
</protein>
<dbReference type="Gene3D" id="3.40.630.30">
    <property type="match status" value="1"/>
</dbReference>
<proteinExistence type="predicted"/>
<dbReference type="RefSeq" id="WP_182491576.1">
    <property type="nucleotide sequence ID" value="NZ_BAAAOV010000001.1"/>
</dbReference>
<evidence type="ECO:0000259" key="1">
    <source>
        <dbReference type="PROSITE" id="PS51186"/>
    </source>
</evidence>